<reference evidence="1" key="1">
    <citation type="submission" date="2020-07" db="EMBL/GenBank/DDBJ databases">
        <title>Huge and variable diversity of episymbiotic CPR bacteria and DPANN archaea in groundwater ecosystems.</title>
        <authorList>
            <person name="He C.Y."/>
            <person name="Keren R."/>
            <person name="Whittaker M."/>
            <person name="Farag I.F."/>
            <person name="Doudna J."/>
            <person name="Cate J.H.D."/>
            <person name="Banfield J.F."/>
        </authorList>
    </citation>
    <scope>NUCLEOTIDE SEQUENCE</scope>
    <source>
        <strain evidence="1">NC_groundwater_928_Pr1_S-0.2um_72_17</strain>
    </source>
</reference>
<sequence length="113" mass="12299">MSGAARLVHLTDLDLLIGEASDRDGRARLGKLGFDLAGLARLEAARARLAAQIEHRWIVLYDRARRRYGRGMTAVRDRVCQGCFVTLPTSAGSRPEADALALCASCGRLLYKG</sequence>
<proteinExistence type="predicted"/>
<dbReference type="EMBL" id="JACQAY010000100">
    <property type="protein sequence ID" value="MBI3539304.1"/>
    <property type="molecule type" value="Genomic_DNA"/>
</dbReference>
<organism evidence="1 2">
    <name type="scientific">Eiseniibacteriota bacterium</name>
    <dbReference type="NCBI Taxonomy" id="2212470"/>
    <lineage>
        <taxon>Bacteria</taxon>
        <taxon>Candidatus Eiseniibacteriota</taxon>
    </lineage>
</organism>
<gene>
    <name evidence="1" type="ORF">HY076_03420</name>
</gene>
<evidence type="ECO:0000313" key="2">
    <source>
        <dbReference type="Proteomes" id="UP000807850"/>
    </source>
</evidence>
<evidence type="ECO:0008006" key="3">
    <source>
        <dbReference type="Google" id="ProtNLM"/>
    </source>
</evidence>
<comment type="caution">
    <text evidence="1">The sequence shown here is derived from an EMBL/GenBank/DDBJ whole genome shotgun (WGS) entry which is preliminary data.</text>
</comment>
<evidence type="ECO:0000313" key="1">
    <source>
        <dbReference type="EMBL" id="MBI3539304.1"/>
    </source>
</evidence>
<name>A0A9D6QNV4_UNCEI</name>
<dbReference type="Proteomes" id="UP000807850">
    <property type="component" value="Unassembled WGS sequence"/>
</dbReference>
<dbReference type="Gene3D" id="1.10.287.1490">
    <property type="match status" value="1"/>
</dbReference>
<protein>
    <recommendedName>
        <fullName evidence="3">C4-type zinc ribbon domain-containing protein</fullName>
    </recommendedName>
</protein>
<dbReference type="AlphaFoldDB" id="A0A9D6QNV4"/>
<accession>A0A9D6QNV4</accession>